<evidence type="ECO:0000313" key="4">
    <source>
        <dbReference type="Proteomes" id="UP001287356"/>
    </source>
</evidence>
<evidence type="ECO:0000259" key="1">
    <source>
        <dbReference type="Pfam" id="PF00931"/>
    </source>
</evidence>
<sequence>MQYVQTQLAAIPSVIDASPTPRYLELPSIRIIPHSRNNRFFGRQDILAQMRETLSPFSRERLSYNTETQQRFALSGLGGSGKTQIALEYTYRHLDDYKVVIWILADSLEKISQGFEETAEILGMPKGTRSASQVRTFMLQRLSATSEPYLLCFDNADDLSLINNCFPRDNTGTILLTSRDSVGIGGVVRDGVIVPEFSIEEGCDFLSSLLQNANVMFNYSSQTRALLEEISTAFHGYPLALAQAAAFIRNGGCSLSDFLGIFQDKKHSSAIASIPVEDYHATLFTVWDLSFQSLGAQSRQILEMLVYFDPDSIPYKLLEKGYFYMANPVDLWAALKGLRSQSLIKTNPELRTISIHRFLQEQAFKRFCLEPSRRRKAFHESLFVLSNLQPEFPNVTQHWSPDLFRGSELCLAHIKRLAARFLESPGVFAGL</sequence>
<dbReference type="InterPro" id="IPR056681">
    <property type="entry name" value="DUF7779"/>
</dbReference>
<reference evidence="3" key="2">
    <citation type="submission" date="2023-06" db="EMBL/GenBank/DDBJ databases">
        <authorList>
            <consortium name="Lawrence Berkeley National Laboratory"/>
            <person name="Haridas S."/>
            <person name="Hensen N."/>
            <person name="Bonometti L."/>
            <person name="Westerberg I."/>
            <person name="Brannstrom I.O."/>
            <person name="Guillou S."/>
            <person name="Cros-Aarteil S."/>
            <person name="Calhoun S."/>
            <person name="Kuo A."/>
            <person name="Mondo S."/>
            <person name="Pangilinan J."/>
            <person name="Riley R."/>
            <person name="Labutti K."/>
            <person name="Andreopoulos B."/>
            <person name="Lipzen A."/>
            <person name="Chen C."/>
            <person name="Yanf M."/>
            <person name="Daum C."/>
            <person name="Ng V."/>
            <person name="Clum A."/>
            <person name="Steindorff A."/>
            <person name="Ohm R."/>
            <person name="Martin F."/>
            <person name="Silar P."/>
            <person name="Natvig D."/>
            <person name="Lalanne C."/>
            <person name="Gautier V."/>
            <person name="Ament-Velasquez S.L."/>
            <person name="Kruys A."/>
            <person name="Hutchinson M.I."/>
            <person name="Powell A.J."/>
            <person name="Barry K."/>
            <person name="Miller A.N."/>
            <person name="Grigoriev I.V."/>
            <person name="Debuchy R."/>
            <person name="Gladieux P."/>
            <person name="Thoren M.H."/>
            <person name="Johannesson H."/>
        </authorList>
    </citation>
    <scope>NUCLEOTIDE SEQUENCE</scope>
    <source>
        <strain evidence="3">CBS 958.72</strain>
    </source>
</reference>
<dbReference type="PANTHER" id="PTHR35205">
    <property type="entry name" value="NB-ARC AND TPR DOMAIN PROTEIN"/>
    <property type="match status" value="1"/>
</dbReference>
<organism evidence="3 4">
    <name type="scientific">Lasiosphaeria ovina</name>
    <dbReference type="NCBI Taxonomy" id="92902"/>
    <lineage>
        <taxon>Eukaryota</taxon>
        <taxon>Fungi</taxon>
        <taxon>Dikarya</taxon>
        <taxon>Ascomycota</taxon>
        <taxon>Pezizomycotina</taxon>
        <taxon>Sordariomycetes</taxon>
        <taxon>Sordariomycetidae</taxon>
        <taxon>Sordariales</taxon>
        <taxon>Lasiosphaeriaceae</taxon>
        <taxon>Lasiosphaeria</taxon>
    </lineage>
</organism>
<feature type="domain" description="DUF7779" evidence="2">
    <location>
        <begin position="290"/>
        <end position="366"/>
    </location>
</feature>
<dbReference type="AlphaFoldDB" id="A0AAE0MY59"/>
<dbReference type="Pfam" id="PF25000">
    <property type="entry name" value="DUF7779"/>
    <property type="match status" value="1"/>
</dbReference>
<gene>
    <name evidence="3" type="ORF">B0T24DRAFT_539430</name>
</gene>
<proteinExistence type="predicted"/>
<dbReference type="InterPro" id="IPR002182">
    <property type="entry name" value="NB-ARC"/>
</dbReference>
<dbReference type="Pfam" id="PF00931">
    <property type="entry name" value="NB-ARC"/>
    <property type="match status" value="1"/>
</dbReference>
<comment type="caution">
    <text evidence="3">The sequence shown here is derived from an EMBL/GenBank/DDBJ whole genome shotgun (WGS) entry which is preliminary data.</text>
</comment>
<dbReference type="InterPro" id="IPR027417">
    <property type="entry name" value="P-loop_NTPase"/>
</dbReference>
<dbReference type="GO" id="GO:0043531">
    <property type="term" value="F:ADP binding"/>
    <property type="evidence" value="ECO:0007669"/>
    <property type="project" value="InterPro"/>
</dbReference>
<keyword evidence="3" id="KW-0378">Hydrolase</keyword>
<dbReference type="PANTHER" id="PTHR35205:SF1">
    <property type="entry name" value="ZU5 DOMAIN-CONTAINING PROTEIN"/>
    <property type="match status" value="1"/>
</dbReference>
<dbReference type="Gene3D" id="3.40.50.300">
    <property type="entry name" value="P-loop containing nucleotide triphosphate hydrolases"/>
    <property type="match status" value="1"/>
</dbReference>
<protein>
    <submittedName>
        <fullName evidence="3">P-loop containing nucleoside triphosphate hydrolase protein</fullName>
    </submittedName>
</protein>
<dbReference type="GO" id="GO:0016787">
    <property type="term" value="F:hydrolase activity"/>
    <property type="evidence" value="ECO:0007669"/>
    <property type="project" value="UniProtKB-KW"/>
</dbReference>
<name>A0AAE0MY59_9PEZI</name>
<accession>A0AAE0MY59</accession>
<dbReference type="EMBL" id="JAULSN010000012">
    <property type="protein sequence ID" value="KAK3361282.1"/>
    <property type="molecule type" value="Genomic_DNA"/>
</dbReference>
<evidence type="ECO:0000259" key="2">
    <source>
        <dbReference type="Pfam" id="PF25000"/>
    </source>
</evidence>
<feature type="domain" description="NB-ARC" evidence="1">
    <location>
        <begin position="60"/>
        <end position="181"/>
    </location>
</feature>
<keyword evidence="4" id="KW-1185">Reference proteome</keyword>
<dbReference type="Proteomes" id="UP001287356">
    <property type="component" value="Unassembled WGS sequence"/>
</dbReference>
<reference evidence="3" key="1">
    <citation type="journal article" date="2023" name="Mol. Phylogenet. Evol.">
        <title>Genome-scale phylogeny and comparative genomics of the fungal order Sordariales.</title>
        <authorList>
            <person name="Hensen N."/>
            <person name="Bonometti L."/>
            <person name="Westerberg I."/>
            <person name="Brannstrom I.O."/>
            <person name="Guillou S."/>
            <person name="Cros-Aarteil S."/>
            <person name="Calhoun S."/>
            <person name="Haridas S."/>
            <person name="Kuo A."/>
            <person name="Mondo S."/>
            <person name="Pangilinan J."/>
            <person name="Riley R."/>
            <person name="LaButti K."/>
            <person name="Andreopoulos B."/>
            <person name="Lipzen A."/>
            <person name="Chen C."/>
            <person name="Yan M."/>
            <person name="Daum C."/>
            <person name="Ng V."/>
            <person name="Clum A."/>
            <person name="Steindorff A."/>
            <person name="Ohm R.A."/>
            <person name="Martin F."/>
            <person name="Silar P."/>
            <person name="Natvig D.O."/>
            <person name="Lalanne C."/>
            <person name="Gautier V."/>
            <person name="Ament-Velasquez S.L."/>
            <person name="Kruys A."/>
            <person name="Hutchinson M.I."/>
            <person name="Powell A.J."/>
            <person name="Barry K."/>
            <person name="Miller A.N."/>
            <person name="Grigoriev I.V."/>
            <person name="Debuchy R."/>
            <person name="Gladieux P."/>
            <person name="Hiltunen Thoren M."/>
            <person name="Johannesson H."/>
        </authorList>
    </citation>
    <scope>NUCLEOTIDE SEQUENCE</scope>
    <source>
        <strain evidence="3">CBS 958.72</strain>
    </source>
</reference>
<dbReference type="SUPFAM" id="SSF52540">
    <property type="entry name" value="P-loop containing nucleoside triphosphate hydrolases"/>
    <property type="match status" value="1"/>
</dbReference>
<evidence type="ECO:0000313" key="3">
    <source>
        <dbReference type="EMBL" id="KAK3361282.1"/>
    </source>
</evidence>